<keyword evidence="5 10" id="KW-0269">Exonuclease</keyword>
<dbReference type="InterPro" id="IPR051673">
    <property type="entry name" value="SSDNA_exonuclease_RecJ"/>
</dbReference>
<evidence type="ECO:0000259" key="8">
    <source>
        <dbReference type="Pfam" id="PF02272"/>
    </source>
</evidence>
<dbReference type="InterPro" id="IPR038763">
    <property type="entry name" value="DHH_sf"/>
</dbReference>
<dbReference type="AlphaFoldDB" id="A0A3L9MBK8"/>
<dbReference type="PANTHER" id="PTHR30255:SF2">
    <property type="entry name" value="SINGLE-STRANDED-DNA-SPECIFIC EXONUCLEASE RECJ"/>
    <property type="match status" value="1"/>
</dbReference>
<comment type="similarity">
    <text evidence="1">Belongs to the RecJ family.</text>
</comment>
<keyword evidence="6" id="KW-0175">Coiled coil</keyword>
<dbReference type="GO" id="GO:0006310">
    <property type="term" value="P:DNA recombination"/>
    <property type="evidence" value="ECO:0007669"/>
    <property type="project" value="InterPro"/>
</dbReference>
<accession>A0A3L9MBK8</accession>
<dbReference type="RefSeq" id="WP_121934391.1">
    <property type="nucleotide sequence ID" value="NZ_RDOJ01000007.1"/>
</dbReference>
<gene>
    <name evidence="10" type="primary">recJ</name>
    <name evidence="10" type="ORF">EAH69_06545</name>
</gene>
<organism evidence="10 11">
    <name type="scientific">Faecalibacter macacae</name>
    <dbReference type="NCBI Taxonomy" id="1859289"/>
    <lineage>
        <taxon>Bacteria</taxon>
        <taxon>Pseudomonadati</taxon>
        <taxon>Bacteroidota</taxon>
        <taxon>Flavobacteriia</taxon>
        <taxon>Flavobacteriales</taxon>
        <taxon>Weeksellaceae</taxon>
        <taxon>Faecalibacter</taxon>
    </lineage>
</organism>
<dbReference type="PANTHER" id="PTHR30255">
    <property type="entry name" value="SINGLE-STRANDED-DNA-SPECIFIC EXONUCLEASE RECJ"/>
    <property type="match status" value="1"/>
</dbReference>
<sequence>MDKKWQIKEQPTTEVVESIRTTLSVSETTAILLAQRGITDFEKAKSFFNPSLKDLHNPFLMKDMDVAVSRIKWAIDNEENILIFGDYDVDGTTAVTLVYEFLSSIYSNVTYYIPDRNNEGYGISYQSIDHAVANKISLVIALDCGIKAHDQIDFANSKGIDYIICDHHLPDKSIPNAYAVLDPKRKGCPYPYKELSGCGVGFKLVQAYIAQFNMDNDILDPLLDLVAVSIAADIVPITGENRILAYAGLKRLNENPRLGFEQMIPTNIKGNVNISNVVFSIAPKINAAGRIKHGSEAVRFMLSKNEEDCKKYLADINSLNNERKKLDIDTTEQALDQLKDLDQSKTFSTIVYHPEWNKGVIGIVASRLVDMFYKPTLVFTKNYEGELVASARSVQEYDMYNAIEKNSGLLTQFGGHMAAAGLALKEENFEAFKKAFEATVREESEAKHFTPIIEIDKQLSFNDISKSFLETVMRMAPFGPENMNPVFLSKNLIATDFRLVGKEHARLYVHQKNTRSTFPAIGFKLGKFGKKLQEGCSFDMVYTIGMNYWQGKGTWQLNIKDIRFEE</sequence>
<dbReference type="Proteomes" id="UP000275348">
    <property type="component" value="Unassembled WGS sequence"/>
</dbReference>
<protein>
    <recommendedName>
        <fullName evidence="2">Single-stranded-DNA-specific exonuclease RecJ</fullName>
    </recommendedName>
</protein>
<reference evidence="10 11" key="1">
    <citation type="submission" date="2018-10" db="EMBL/GenBank/DDBJ databases">
        <authorList>
            <person name="Chen X."/>
        </authorList>
    </citation>
    <scope>NUCLEOTIDE SEQUENCE [LARGE SCALE GENOMIC DNA]</scope>
    <source>
        <strain evidence="10 11">YIM 102668</strain>
    </source>
</reference>
<dbReference type="GO" id="GO:0003676">
    <property type="term" value="F:nucleic acid binding"/>
    <property type="evidence" value="ECO:0007669"/>
    <property type="project" value="InterPro"/>
</dbReference>
<dbReference type="Gene3D" id="3.90.1640.30">
    <property type="match status" value="1"/>
</dbReference>
<dbReference type="EMBL" id="RDOJ01000007">
    <property type="protein sequence ID" value="RLZ10445.1"/>
    <property type="molecule type" value="Genomic_DNA"/>
</dbReference>
<dbReference type="NCBIfam" id="TIGR00644">
    <property type="entry name" value="recJ"/>
    <property type="match status" value="1"/>
</dbReference>
<evidence type="ECO:0000256" key="2">
    <source>
        <dbReference type="ARBA" id="ARBA00019841"/>
    </source>
</evidence>
<evidence type="ECO:0000256" key="6">
    <source>
        <dbReference type="SAM" id="Coils"/>
    </source>
</evidence>
<evidence type="ECO:0000256" key="1">
    <source>
        <dbReference type="ARBA" id="ARBA00005915"/>
    </source>
</evidence>
<evidence type="ECO:0000259" key="9">
    <source>
        <dbReference type="Pfam" id="PF17768"/>
    </source>
</evidence>
<feature type="coiled-coil region" evidence="6">
    <location>
        <begin position="302"/>
        <end position="341"/>
    </location>
</feature>
<keyword evidence="3" id="KW-0540">Nuclease</keyword>
<dbReference type="SUPFAM" id="SSF64182">
    <property type="entry name" value="DHH phosphoesterases"/>
    <property type="match status" value="1"/>
</dbReference>
<keyword evidence="11" id="KW-1185">Reference proteome</keyword>
<feature type="domain" description="DHHA1" evidence="8">
    <location>
        <begin position="351"/>
        <end position="441"/>
    </location>
</feature>
<evidence type="ECO:0000256" key="5">
    <source>
        <dbReference type="ARBA" id="ARBA00022839"/>
    </source>
</evidence>
<dbReference type="InterPro" id="IPR001667">
    <property type="entry name" value="DDH_dom"/>
</dbReference>
<dbReference type="InterPro" id="IPR041122">
    <property type="entry name" value="RecJ_OB"/>
</dbReference>
<evidence type="ECO:0000313" key="10">
    <source>
        <dbReference type="EMBL" id="RLZ10445.1"/>
    </source>
</evidence>
<evidence type="ECO:0000256" key="3">
    <source>
        <dbReference type="ARBA" id="ARBA00022722"/>
    </source>
</evidence>
<dbReference type="Gene3D" id="3.10.310.30">
    <property type="match status" value="1"/>
</dbReference>
<dbReference type="GO" id="GO:0006281">
    <property type="term" value="P:DNA repair"/>
    <property type="evidence" value="ECO:0007669"/>
    <property type="project" value="InterPro"/>
</dbReference>
<comment type="caution">
    <text evidence="10">The sequence shown here is derived from an EMBL/GenBank/DDBJ whole genome shotgun (WGS) entry which is preliminary data.</text>
</comment>
<evidence type="ECO:0000259" key="7">
    <source>
        <dbReference type="Pfam" id="PF01368"/>
    </source>
</evidence>
<dbReference type="Pfam" id="PF17768">
    <property type="entry name" value="RecJ_OB"/>
    <property type="match status" value="1"/>
</dbReference>
<dbReference type="InterPro" id="IPR003156">
    <property type="entry name" value="DHHA1_dom"/>
</dbReference>
<evidence type="ECO:0000256" key="4">
    <source>
        <dbReference type="ARBA" id="ARBA00022801"/>
    </source>
</evidence>
<name>A0A3L9MBK8_9FLAO</name>
<dbReference type="OrthoDB" id="9809852at2"/>
<proteinExistence type="inferred from homology"/>
<evidence type="ECO:0000313" key="11">
    <source>
        <dbReference type="Proteomes" id="UP000275348"/>
    </source>
</evidence>
<dbReference type="InterPro" id="IPR004610">
    <property type="entry name" value="RecJ"/>
</dbReference>
<dbReference type="Pfam" id="PF02272">
    <property type="entry name" value="DHHA1"/>
    <property type="match status" value="1"/>
</dbReference>
<dbReference type="Pfam" id="PF01368">
    <property type="entry name" value="DHH"/>
    <property type="match status" value="1"/>
</dbReference>
<feature type="domain" description="DDH" evidence="7">
    <location>
        <begin position="80"/>
        <end position="230"/>
    </location>
</feature>
<dbReference type="GO" id="GO:0008409">
    <property type="term" value="F:5'-3' exonuclease activity"/>
    <property type="evidence" value="ECO:0007669"/>
    <property type="project" value="InterPro"/>
</dbReference>
<feature type="domain" description="RecJ OB" evidence="9">
    <location>
        <begin position="455"/>
        <end position="561"/>
    </location>
</feature>
<keyword evidence="4" id="KW-0378">Hydrolase</keyword>